<reference evidence="6 7" key="1">
    <citation type="journal article" date="2019" name="Int. J. Syst. Evol. Microbiol.">
        <title>The Global Catalogue of Microorganisms (GCM) 10K type strain sequencing project: providing services to taxonomists for standard genome sequencing and annotation.</title>
        <authorList>
            <consortium name="The Broad Institute Genomics Platform"/>
            <consortium name="The Broad Institute Genome Sequencing Center for Infectious Disease"/>
            <person name="Wu L."/>
            <person name="Ma J."/>
        </authorList>
    </citation>
    <scope>NUCLEOTIDE SEQUENCE [LARGE SCALE GENOMIC DNA]</scope>
    <source>
        <strain evidence="6 7">JCM 15933</strain>
    </source>
</reference>
<protein>
    <submittedName>
        <fullName evidence="6">Small ribosomal subunit Rsm22 family protein</fullName>
    </submittedName>
</protein>
<feature type="compositionally biased region" description="Basic and acidic residues" evidence="5">
    <location>
        <begin position="294"/>
        <end position="305"/>
    </location>
</feature>
<dbReference type="Proteomes" id="UP001501470">
    <property type="component" value="Unassembled WGS sequence"/>
</dbReference>
<dbReference type="Pfam" id="PF09243">
    <property type="entry name" value="Rsm22"/>
    <property type="match status" value="1"/>
</dbReference>
<comment type="caution">
    <text evidence="6">The sequence shown here is derived from an EMBL/GenBank/DDBJ whole genome shotgun (WGS) entry which is preliminary data.</text>
</comment>
<evidence type="ECO:0000256" key="2">
    <source>
        <dbReference type="ARBA" id="ARBA00022946"/>
    </source>
</evidence>
<evidence type="ECO:0000313" key="7">
    <source>
        <dbReference type="Proteomes" id="UP001501470"/>
    </source>
</evidence>
<gene>
    <name evidence="6" type="ORF">GCM10009827_001350</name>
</gene>
<organism evidence="6 7">
    <name type="scientific">Dactylosporangium maewongense</name>
    <dbReference type="NCBI Taxonomy" id="634393"/>
    <lineage>
        <taxon>Bacteria</taxon>
        <taxon>Bacillati</taxon>
        <taxon>Actinomycetota</taxon>
        <taxon>Actinomycetes</taxon>
        <taxon>Micromonosporales</taxon>
        <taxon>Micromonosporaceae</taxon>
        <taxon>Dactylosporangium</taxon>
    </lineage>
</organism>
<dbReference type="InterPro" id="IPR015324">
    <property type="entry name" value="Ribosomal_Rsm22-like"/>
</dbReference>
<keyword evidence="2" id="KW-0809">Transit peptide</keyword>
<sequence length="318" mass="35008">MTDLREALDRLLEPVPPKRLAESVQRLIADYRSGRPADEPLIRNMVDATAYAAYRMPATHAAVEAVLAQLGERVDPRSILDVGGGSGAATWAALERFPGIQEMTVLDQVPEALKLGQRMLPRATWQEWHLGEPLSTVDMVLVSYVLGELTEDAQRDLVEAAGAAAEQAVVIVEPGTPLGYRRILEARDRLIAGGWTVAAPCPHQQACGMTGKDWCHFTARINRSALHRRLKSAELGYEDEKFSYVAVTKDVAATKDVAVTNEQGRVVRHPAFRKGLVTLQVCNPDTTVGPTLVSKREGPRYKQARDAQWGDEWPQPSE</sequence>
<keyword evidence="7" id="KW-1185">Reference proteome</keyword>
<proteinExistence type="predicted"/>
<dbReference type="PANTHER" id="PTHR13184">
    <property type="entry name" value="37S RIBOSOMAL PROTEIN S22"/>
    <property type="match status" value="1"/>
</dbReference>
<dbReference type="EMBL" id="BAAAQD010000001">
    <property type="protein sequence ID" value="GAA1499470.1"/>
    <property type="molecule type" value="Genomic_DNA"/>
</dbReference>
<dbReference type="CDD" id="cd02440">
    <property type="entry name" value="AdoMet_MTases"/>
    <property type="match status" value="1"/>
</dbReference>
<dbReference type="RefSeq" id="WP_344498335.1">
    <property type="nucleotide sequence ID" value="NZ_BAAAQD010000001.1"/>
</dbReference>
<dbReference type="PANTHER" id="PTHR13184:SF5">
    <property type="entry name" value="METHYLTRANSFERASE-LIKE PROTEIN 17, MITOCHONDRIAL"/>
    <property type="match status" value="1"/>
</dbReference>
<keyword evidence="4" id="KW-0411">Iron-sulfur</keyword>
<keyword evidence="3" id="KW-0408">Iron</keyword>
<dbReference type="Gene3D" id="3.40.50.150">
    <property type="entry name" value="Vaccinia Virus protein VP39"/>
    <property type="match status" value="1"/>
</dbReference>
<feature type="region of interest" description="Disordered" evidence="5">
    <location>
        <begin position="288"/>
        <end position="318"/>
    </location>
</feature>
<dbReference type="InterPro" id="IPR029063">
    <property type="entry name" value="SAM-dependent_MTases_sf"/>
</dbReference>
<accession>A0ABN1ZHU1</accession>
<dbReference type="InterPro" id="IPR052571">
    <property type="entry name" value="Mt_RNA_Methyltransferase"/>
</dbReference>
<evidence type="ECO:0000256" key="1">
    <source>
        <dbReference type="ARBA" id="ARBA00022723"/>
    </source>
</evidence>
<evidence type="ECO:0000256" key="3">
    <source>
        <dbReference type="ARBA" id="ARBA00023004"/>
    </source>
</evidence>
<evidence type="ECO:0000256" key="5">
    <source>
        <dbReference type="SAM" id="MobiDB-lite"/>
    </source>
</evidence>
<evidence type="ECO:0000256" key="4">
    <source>
        <dbReference type="ARBA" id="ARBA00023014"/>
    </source>
</evidence>
<dbReference type="SUPFAM" id="SSF53335">
    <property type="entry name" value="S-adenosyl-L-methionine-dependent methyltransferases"/>
    <property type="match status" value="1"/>
</dbReference>
<name>A0ABN1ZHU1_9ACTN</name>
<evidence type="ECO:0000313" key="6">
    <source>
        <dbReference type="EMBL" id="GAA1499470.1"/>
    </source>
</evidence>
<keyword evidence="1" id="KW-0479">Metal-binding</keyword>